<protein>
    <recommendedName>
        <fullName evidence="9">CBM3 domain-containing protein</fullName>
    </recommendedName>
</protein>
<dbReference type="InterPro" id="IPR001956">
    <property type="entry name" value="CBM3"/>
</dbReference>
<keyword evidence="4" id="KW-0677">Repeat</keyword>
<evidence type="ECO:0000256" key="1">
    <source>
        <dbReference type="ARBA" id="ARBA00004613"/>
    </source>
</evidence>
<evidence type="ECO:0000256" key="8">
    <source>
        <dbReference type="SAM" id="SignalP"/>
    </source>
</evidence>
<dbReference type="KEGG" id="rher:EHE19_001815"/>
<dbReference type="EMBL" id="CP061336">
    <property type="protein sequence ID" value="QNU67302.1"/>
    <property type="molecule type" value="Genomic_DNA"/>
</dbReference>
<dbReference type="CDD" id="cd08548">
    <property type="entry name" value="Type_I_cohesin_like"/>
    <property type="match status" value="5"/>
</dbReference>
<evidence type="ECO:0000256" key="6">
    <source>
        <dbReference type="ARBA" id="ARBA00023277"/>
    </source>
</evidence>
<keyword evidence="11" id="KW-1185">Reference proteome</keyword>
<organism evidence="10 11">
    <name type="scientific">Ruminiclostridium herbifermentans</name>
    <dbReference type="NCBI Taxonomy" id="2488810"/>
    <lineage>
        <taxon>Bacteria</taxon>
        <taxon>Bacillati</taxon>
        <taxon>Bacillota</taxon>
        <taxon>Clostridia</taxon>
        <taxon>Eubacteriales</taxon>
        <taxon>Oscillospiraceae</taxon>
        <taxon>Ruminiclostridium</taxon>
    </lineage>
</organism>
<reference evidence="10 11" key="1">
    <citation type="submission" date="2020-09" db="EMBL/GenBank/DDBJ databases">
        <title>Characterization and genome sequencing of Ruminiclostridium sp. nov. MA18.</title>
        <authorList>
            <person name="Rettenmaier R."/>
            <person name="Kowollik M.-L."/>
            <person name="Liebl W."/>
            <person name="Zverlov V."/>
        </authorList>
    </citation>
    <scope>NUCLEOTIDE SEQUENCE [LARGE SCALE GENOMIC DNA]</scope>
    <source>
        <strain evidence="10 11">MA18</strain>
    </source>
</reference>
<dbReference type="Gene3D" id="2.60.40.680">
    <property type="match status" value="5"/>
</dbReference>
<name>A0A7H1VPJ0_9FIRM</name>
<dbReference type="Pfam" id="PF03442">
    <property type="entry name" value="CBM_X2"/>
    <property type="match status" value="5"/>
</dbReference>
<dbReference type="Gene3D" id="2.60.40.10">
    <property type="entry name" value="Immunoglobulins"/>
    <property type="match status" value="5"/>
</dbReference>
<keyword evidence="3 8" id="KW-0732">Signal</keyword>
<dbReference type="InterPro" id="IPR008965">
    <property type="entry name" value="CBM2/CBM3_carb-bd_dom_sf"/>
</dbReference>
<dbReference type="Proteomes" id="UP000306409">
    <property type="component" value="Chromosome"/>
</dbReference>
<dbReference type="SMART" id="SM01067">
    <property type="entry name" value="CBM_3"/>
    <property type="match status" value="1"/>
</dbReference>
<keyword evidence="7" id="KW-0624">Polysaccharide degradation</keyword>
<evidence type="ECO:0000256" key="2">
    <source>
        <dbReference type="ARBA" id="ARBA00022525"/>
    </source>
</evidence>
<gene>
    <name evidence="10" type="ORF">EHE19_001815</name>
</gene>
<feature type="chain" id="PRO_5028991223" description="CBM3 domain-containing protein" evidence="8">
    <location>
        <begin position="28"/>
        <end position="1352"/>
    </location>
</feature>
<dbReference type="InterPro" id="IPR005102">
    <property type="entry name" value="Carbo-bd_X2"/>
</dbReference>
<evidence type="ECO:0000313" key="11">
    <source>
        <dbReference type="Proteomes" id="UP000306409"/>
    </source>
</evidence>
<dbReference type="InterPro" id="IPR013783">
    <property type="entry name" value="Ig-like_fold"/>
</dbReference>
<dbReference type="Pfam" id="PF00942">
    <property type="entry name" value="CBM_3"/>
    <property type="match status" value="1"/>
</dbReference>
<comment type="subcellular location">
    <subcellularLocation>
        <location evidence="1">Secreted</location>
    </subcellularLocation>
</comment>
<sequence>MLKKKIFCLIALLMALSVFTPRLYAQAAGDLQILFNNNGNASTSSNTINANFKVINNGSSSIDLADLKLRYYYTADFDTPQNFYCDHAGMLNGWTYTGVTDKVTGTFGKLSPAVSKADSYFEVGFKDDAGILSAGGYIEIQTRVARNDWTNYDMSNDYSFMTLSTYGDNDKISAYMKGVLIYGGVTNISTSTITPTVFTYDKYTSSDVTITLLPFGNSFKGIVGLTEGEEYSLSGNIVTLKEEYLNSLPIGNMKLTFDFGVTNNPELTLTIKDTTPNLPFDAKIGTAVGSPGDTVTVPITFENVAKAGNVGICNFYIGYDNTLLEAVSVAPGSIIKNSQNNFFSTINSNKGEINFIYLDSTIGDEMIESDGEFALVTFKIKTTATAKTTPLEFVKKPYTDPIGVLELMANTINGSITIKSPEILPTISPSYIKFEKDTSLDVVVSITPNGNTFKGIMGLVPEIDYTISGDKLTISKDYLNKLPTGTIQLTFDFGLTINPVLAITVMPGHDHPLTLKIENVIGEPDSIINVPVTLTGIEYCGNVGTFNFYIKYDKAFLEAVSVTAGEIIKNPNVNFSTNINTDKGTISFVFLDNTLGDELITSNGVLANIQFKTLLSGTTTVKFDDKFAFADGSINVIPYVNLTPGNIDITAIELFPKINPTSVSFDMYSVTDIPVTITPNGHTFRGITGLTKGIDYTVSGNTVTILKSYLKTLVLGTKVLTFDFGVAKNPVLILETKTSPHKFLNVRIGTATGNKNDMVTVAVTLSNVKDAGNVGTFLFDVKYDNTILEAVSVTPGDIIINPDVNYSTKIDSSTGTIRMLFLDNTIGDELITTDGILANITFKILESVNNKTPITFKEGGVFGDGKYEKIVNVNFNNGSVVIEDNLSLNLSIGEITGKEGEMVKVPISFNNVANLGNIASCDFRVGYDTNLLEVVSVEPGPIVTNSEVNFGTNISTTSGAIRFLFVDYTSGSELINQDGVFANINFKLKTPAEAKISTPVTIMDIGAFVDSNVNQMPVSSGNGSVTIYRTSLSEAKINPSVIYFKLGTSISTLIELTPNGNKFIGIYGLKVGYDYSVSLNTLTLHSSYLNRLEPGKNRLIFDFGLDDKNPVLVIEVSAGTPTINPNYNIVDKNDLSNIVVELTPNGNPFNGIIGLTEGTDYTVSGNTLTLLASYINNLECGTTRLILDFGVTNNPILSVKVIDSSVELPLEVTVGTAKASLGNMVSIPITFTNVANVGDIGTCNFYISYDPSIVEAVSVQAGSIVKNLAVNFSSRVDNSKGVISFVYLDNTIGDELIDEDGVFAYITFKVKDYSSTISPIIIKEDGAFGNATFSKINNIIKEDGYISIYRQM</sequence>
<evidence type="ECO:0000256" key="5">
    <source>
        <dbReference type="ARBA" id="ARBA00023001"/>
    </source>
</evidence>
<dbReference type="InterPro" id="IPR014756">
    <property type="entry name" value="Ig_E-set"/>
</dbReference>
<dbReference type="PROSITE" id="PS51172">
    <property type="entry name" value="CBM3"/>
    <property type="match status" value="1"/>
</dbReference>
<dbReference type="GO" id="GO:0005576">
    <property type="term" value="C:extracellular region"/>
    <property type="evidence" value="ECO:0007669"/>
    <property type="project" value="UniProtKB-SubCell"/>
</dbReference>
<evidence type="ECO:0000256" key="4">
    <source>
        <dbReference type="ARBA" id="ARBA00022737"/>
    </source>
</evidence>
<feature type="domain" description="CBM3" evidence="9">
    <location>
        <begin position="28"/>
        <end position="187"/>
    </location>
</feature>
<dbReference type="Gene3D" id="2.60.40.710">
    <property type="entry name" value="Endoglucanase-like"/>
    <property type="match status" value="1"/>
</dbReference>
<evidence type="ECO:0000313" key="10">
    <source>
        <dbReference type="EMBL" id="QNU67302.1"/>
    </source>
</evidence>
<dbReference type="Pfam" id="PF00963">
    <property type="entry name" value="Cohesin"/>
    <property type="match status" value="5"/>
</dbReference>
<dbReference type="InterPro" id="IPR002102">
    <property type="entry name" value="Cohesin_dom"/>
</dbReference>
<dbReference type="SUPFAM" id="SSF49384">
    <property type="entry name" value="Carbohydrate-binding domain"/>
    <property type="match status" value="6"/>
</dbReference>
<dbReference type="GO" id="GO:0030245">
    <property type="term" value="P:cellulose catabolic process"/>
    <property type="evidence" value="ECO:0007669"/>
    <property type="project" value="UniProtKB-KW"/>
</dbReference>
<proteinExistence type="predicted"/>
<keyword evidence="5" id="KW-0136">Cellulose degradation</keyword>
<dbReference type="RefSeq" id="WP_190530459.1">
    <property type="nucleotide sequence ID" value="NZ_CP061336.1"/>
</dbReference>
<evidence type="ECO:0000259" key="9">
    <source>
        <dbReference type="PROSITE" id="PS51172"/>
    </source>
</evidence>
<feature type="signal peptide" evidence="8">
    <location>
        <begin position="1"/>
        <end position="27"/>
    </location>
</feature>
<evidence type="ECO:0000256" key="3">
    <source>
        <dbReference type="ARBA" id="ARBA00022729"/>
    </source>
</evidence>
<accession>A0A7H1VPJ0</accession>
<dbReference type="SUPFAM" id="SSF81296">
    <property type="entry name" value="E set domains"/>
    <property type="match status" value="5"/>
</dbReference>
<keyword evidence="2" id="KW-0964">Secreted</keyword>
<dbReference type="InterPro" id="IPR036966">
    <property type="entry name" value="CBM3_sf"/>
</dbReference>
<evidence type="ECO:0000256" key="7">
    <source>
        <dbReference type="ARBA" id="ARBA00023326"/>
    </source>
</evidence>
<dbReference type="GO" id="GO:0030248">
    <property type="term" value="F:cellulose binding"/>
    <property type="evidence" value="ECO:0007669"/>
    <property type="project" value="InterPro"/>
</dbReference>
<keyword evidence="6" id="KW-0119">Carbohydrate metabolism</keyword>